<keyword evidence="10" id="KW-0315">Glutamine amidotransferase</keyword>
<dbReference type="FunFam" id="3.60.20.10:FF:000001">
    <property type="entry name" value="Glutamate synthase, large subunit"/>
    <property type="match status" value="1"/>
</dbReference>
<dbReference type="InterPro" id="IPR002932">
    <property type="entry name" value="Glu_synthdom"/>
</dbReference>
<dbReference type="Pfam" id="PF04898">
    <property type="entry name" value="Glu_syn_central"/>
    <property type="match status" value="1"/>
</dbReference>
<keyword evidence="5" id="KW-0028">Amino-acid biosynthesis</keyword>
<comment type="similarity">
    <text evidence="4">Belongs to the glutamate synthase family.</text>
</comment>
<dbReference type="Pfam" id="PF01493">
    <property type="entry name" value="GXGXG"/>
    <property type="match status" value="1"/>
</dbReference>
<dbReference type="SUPFAM" id="SSF69336">
    <property type="entry name" value="Alpha subunit of glutamate synthase, C-terminal domain"/>
    <property type="match status" value="1"/>
</dbReference>
<dbReference type="FunFam" id="3.20.20.70:FF:000031">
    <property type="entry name" value="Glutamate synthase 1 [NADH]"/>
    <property type="match status" value="1"/>
</dbReference>
<evidence type="ECO:0000256" key="14">
    <source>
        <dbReference type="ARBA" id="ARBA00023164"/>
    </source>
</evidence>
<keyword evidence="7" id="KW-0288">FMN</keyword>
<proteinExistence type="inferred from homology"/>
<comment type="caution">
    <text evidence="18">The sequence shown here is derived from an EMBL/GenBank/DDBJ whole genome shotgun (WGS) entry which is preliminary data.</text>
</comment>
<keyword evidence="8" id="KW-0479">Metal-binding</keyword>
<dbReference type="InterPro" id="IPR050711">
    <property type="entry name" value="ET-N_metabolism_enzyme"/>
</dbReference>
<dbReference type="InterPro" id="IPR006982">
    <property type="entry name" value="Glu_synth_centr_N"/>
</dbReference>
<evidence type="ECO:0000256" key="3">
    <source>
        <dbReference type="ARBA" id="ARBA00001974"/>
    </source>
</evidence>
<keyword evidence="6" id="KW-0285">Flavoprotein</keyword>
<keyword evidence="14" id="KW-0314">Glutamate biosynthesis</keyword>
<dbReference type="OrthoDB" id="9758182at2"/>
<evidence type="ECO:0000256" key="6">
    <source>
        <dbReference type="ARBA" id="ARBA00022630"/>
    </source>
</evidence>
<evidence type="ECO:0000256" key="2">
    <source>
        <dbReference type="ARBA" id="ARBA00001927"/>
    </source>
</evidence>
<dbReference type="PANTHER" id="PTHR11938:SF133">
    <property type="entry name" value="GLUTAMATE SYNTHASE (NADH)"/>
    <property type="match status" value="1"/>
</dbReference>
<evidence type="ECO:0000256" key="11">
    <source>
        <dbReference type="ARBA" id="ARBA00023002"/>
    </source>
</evidence>
<keyword evidence="13" id="KW-0411">Iron-sulfur</keyword>
<evidence type="ECO:0000256" key="4">
    <source>
        <dbReference type="ARBA" id="ARBA00009716"/>
    </source>
</evidence>
<dbReference type="RefSeq" id="WP_146926958.1">
    <property type="nucleotide sequence ID" value="NZ_BJUB01000004.1"/>
</dbReference>
<organism evidence="18 19">
    <name type="scientific">Cellulomonas xylanilytica</name>
    <dbReference type="NCBI Taxonomy" id="233583"/>
    <lineage>
        <taxon>Bacteria</taxon>
        <taxon>Bacillati</taxon>
        <taxon>Actinomycetota</taxon>
        <taxon>Actinomycetes</taxon>
        <taxon>Micrococcales</taxon>
        <taxon>Cellulomonadaceae</taxon>
        <taxon>Cellulomonas</taxon>
    </lineage>
</organism>
<dbReference type="Pfam" id="PF01645">
    <property type="entry name" value="Glu_synthase"/>
    <property type="match status" value="1"/>
</dbReference>
<evidence type="ECO:0000256" key="16">
    <source>
        <dbReference type="ARBA" id="ARBA00029440"/>
    </source>
</evidence>
<feature type="domain" description="Glutamine amidotransferase type-2" evidence="17">
    <location>
        <begin position="29"/>
        <end position="415"/>
    </location>
</feature>
<dbReference type="Gene3D" id="2.160.20.60">
    <property type="entry name" value="Glutamate synthase, alpha subunit, C-terminal domain"/>
    <property type="match status" value="1"/>
</dbReference>
<comment type="cofactor">
    <cofactor evidence="1">
        <name>FMN</name>
        <dbReference type="ChEBI" id="CHEBI:58210"/>
    </cofactor>
</comment>
<protein>
    <submittedName>
        <fullName evidence="18">Glutamate synthase</fullName>
    </submittedName>
</protein>
<keyword evidence="19" id="KW-1185">Reference proteome</keyword>
<keyword evidence="11" id="KW-0560">Oxidoreductase</keyword>
<dbReference type="Gene3D" id="3.60.20.10">
    <property type="entry name" value="Glutamine Phosphoribosylpyrophosphate, subunit 1, domain 1"/>
    <property type="match status" value="1"/>
</dbReference>
<dbReference type="GO" id="GO:0046872">
    <property type="term" value="F:metal ion binding"/>
    <property type="evidence" value="ECO:0007669"/>
    <property type="project" value="UniProtKB-KW"/>
</dbReference>
<dbReference type="NCBIfam" id="NF008730">
    <property type="entry name" value="PRK11750.1"/>
    <property type="match status" value="1"/>
</dbReference>
<dbReference type="GO" id="GO:0019676">
    <property type="term" value="P:ammonia assimilation cycle"/>
    <property type="evidence" value="ECO:0007669"/>
    <property type="project" value="TreeGrafter"/>
</dbReference>
<evidence type="ECO:0000256" key="10">
    <source>
        <dbReference type="ARBA" id="ARBA00022962"/>
    </source>
</evidence>
<evidence type="ECO:0000256" key="9">
    <source>
        <dbReference type="ARBA" id="ARBA00022827"/>
    </source>
</evidence>
<dbReference type="InterPro" id="IPR017932">
    <property type="entry name" value="GATase_2_dom"/>
</dbReference>
<dbReference type="InterPro" id="IPR002489">
    <property type="entry name" value="Glu_synth_asu_C"/>
</dbReference>
<dbReference type="Pfam" id="PF00310">
    <property type="entry name" value="GATase_2"/>
    <property type="match status" value="1"/>
</dbReference>
<evidence type="ECO:0000256" key="8">
    <source>
        <dbReference type="ARBA" id="ARBA00022723"/>
    </source>
</evidence>
<evidence type="ECO:0000256" key="12">
    <source>
        <dbReference type="ARBA" id="ARBA00023004"/>
    </source>
</evidence>
<evidence type="ECO:0000256" key="7">
    <source>
        <dbReference type="ARBA" id="ARBA00022643"/>
    </source>
</evidence>
<sequence length="1521" mass="163400">MSTSPASLGAVRAPLPQGLYDPAAEHDACGFAFVATLRGTPGRDIVDAGLTALLNLDHRGAVGAEEDSGDGAGILTQIPDAFLRDVVDAELPPAGFYAIGMAFLPVDETEQRLAVAALESIAAEEKLDVLAWREVVVTADLVGPTARASMPVFRQLVVADPSRELSGIDLDRRAYRLRKRAEREHGLYFASLSARTIAYKGMLTTGQLEPFFADLSDPRYASEIALVHSRFSTNTFPSWPLAQPFRMIAHNGEINTVRGNRNWMAAREGTLASDELGDLTPLLPVCTPGGSDSGSFDEVLELLHLSGRTLPHAVMMMIPEAWENHAQMEPSRRAFYEYHSTLMEPWDGPAAITFTDGTLIGSVQDRNGLRPGRYWVTEDGLVVCASEAGVLDIDPATIVAKGRLEPGRMFLVDTGKGRIIDDQEIKSSLAAQRPYAEWVRDNSVFLQQLPEREHVAHSAASVRRRQRAFGYTEEELKILLSPMAAAGAEPLGAMGSDTPVAVLSTRPRMLFDYFTQMFAQVTNPPLDAIREELVTAIGGAIGPEPNLLEDGPGHARKLILPFPVIDNDQLAKIVHVAKEPSLGFRSVTIRGLYKVDGGGAALEARLEEIFAEVDAAVADGVSFLVLSDRNSDADLAPIPSLLLLSAVHHHTLRRHTRTQISLVVEAGDVREVHHVALLIGYGAAAVNPYLAMETVEDLARNGYLPGVDPEKAVAHLIKALGKGVLKVMSKMGISTIASYRGAQVFEAIGLSQPLVDKYFTGTTSRLGGIGLDVIAAEVAARHADAYPASGNRQAHLRLAVGGEYQWRRDGEDHLFDPETVFRLQHSTRTRQFDVFQQYTSRVDEQASRLMTLRGLLAFKEGERPPVPLDEVEPVSEIVKRFNTGAMSYGSISVEAHETLAVAMNSIGGKSNTGEGGEDPERLHDPVRRSAIKQIASGRFGVTSEYLTNADDIQIKLAQGAKPGEGGQLPGNKVYPWIGRTRHSTPGVGLISPPPHHDIYSIEDLAQLIHDAKNANPSARIHTKLVSEFGVGTIAAGVAKAHSDVVLISGHDGGTGASPLTSLKHAGTPWEIGLAETQQTLVLNNLRDRVVVQVDGQLKTGRDVVIGALLGAEEFGFATAPLVVSGCIMMRVCHLDTCPVGVATQNPELRARFTGKPEFVVTFMEFVAEEVRALLAQLGFRTLLEAVGHVELLDTRAAIDHWKAAGLDLAPVLAVPSPVPGTELHHTKDQDHGLDRALDNRLIALAGDALERSEPVRIDLPVRNVNRTVGTMLGHEVTKRFGGTGLPDDTIDVTLTGSAGQSFGAFLPRGITLRLFGDANDYVGKGLSGGRIVVRPDRNAALSSEHNVVAGNVIGYGATTGQIFLRGLVGERFGVRNSGATLVVEGVGDHGCEYMTGGTVLVLGRTGRNFGAGMSGGTAYVLDLVPALVNTDAVRTNELALDPLDDEDAALVQSLLRAHHEETGSPVAAQLLEDFASTRARFTRLLPTEYARVRRALAQAEADGLDPAAPGVWDQILEVARG</sequence>
<keyword evidence="15" id="KW-0003">3Fe-4S</keyword>
<comment type="cofactor">
    <cofactor evidence="2">
        <name>[3Fe-4S] cluster</name>
        <dbReference type="ChEBI" id="CHEBI:21137"/>
    </cofactor>
</comment>
<dbReference type="InterPro" id="IPR013785">
    <property type="entry name" value="Aldolase_TIM"/>
</dbReference>
<dbReference type="FunFam" id="2.160.20.60:FF:000001">
    <property type="entry name" value="Glutamate synthase, large subunit"/>
    <property type="match status" value="1"/>
</dbReference>
<dbReference type="CDD" id="cd00713">
    <property type="entry name" value="GltS"/>
    <property type="match status" value="1"/>
</dbReference>
<accession>A0A510V2M7</accession>
<keyword evidence="12" id="KW-0408">Iron</keyword>
<dbReference type="PROSITE" id="PS51278">
    <property type="entry name" value="GATASE_TYPE_2"/>
    <property type="match status" value="1"/>
</dbReference>
<evidence type="ECO:0000256" key="15">
    <source>
        <dbReference type="ARBA" id="ARBA00023291"/>
    </source>
</evidence>
<evidence type="ECO:0000256" key="5">
    <source>
        <dbReference type="ARBA" id="ARBA00022605"/>
    </source>
</evidence>
<comment type="cofactor">
    <cofactor evidence="3">
        <name>FAD</name>
        <dbReference type="ChEBI" id="CHEBI:57692"/>
    </cofactor>
</comment>
<keyword evidence="9" id="KW-0274">FAD</keyword>
<dbReference type="GO" id="GO:0051538">
    <property type="term" value="F:3 iron, 4 sulfur cluster binding"/>
    <property type="evidence" value="ECO:0007669"/>
    <property type="project" value="UniProtKB-KW"/>
</dbReference>
<dbReference type="SUPFAM" id="SSF56235">
    <property type="entry name" value="N-terminal nucleophile aminohydrolases (Ntn hydrolases)"/>
    <property type="match status" value="1"/>
</dbReference>
<evidence type="ECO:0000313" key="18">
    <source>
        <dbReference type="EMBL" id="GEK21134.1"/>
    </source>
</evidence>
<evidence type="ECO:0000259" key="17">
    <source>
        <dbReference type="PROSITE" id="PS51278"/>
    </source>
</evidence>
<dbReference type="CDD" id="cd02808">
    <property type="entry name" value="GltS_FMN"/>
    <property type="match status" value="1"/>
</dbReference>
<dbReference type="InterPro" id="IPR036485">
    <property type="entry name" value="Glu_synth_asu_C_sf"/>
</dbReference>
<dbReference type="GO" id="GO:0015930">
    <property type="term" value="F:glutamate synthase activity"/>
    <property type="evidence" value="ECO:0007669"/>
    <property type="project" value="InterPro"/>
</dbReference>
<gene>
    <name evidence="18" type="ORF">CXY01_16540</name>
</gene>
<dbReference type="EMBL" id="BJUB01000004">
    <property type="protein sequence ID" value="GEK21134.1"/>
    <property type="molecule type" value="Genomic_DNA"/>
</dbReference>
<evidence type="ECO:0000256" key="13">
    <source>
        <dbReference type="ARBA" id="ARBA00023014"/>
    </source>
</evidence>
<name>A0A510V2M7_9CELL</name>
<dbReference type="CDD" id="cd00982">
    <property type="entry name" value="gltB_C"/>
    <property type="match status" value="1"/>
</dbReference>
<dbReference type="Gene3D" id="3.20.20.70">
    <property type="entry name" value="Aldolase class I"/>
    <property type="match status" value="2"/>
</dbReference>
<dbReference type="SUPFAM" id="SSF51395">
    <property type="entry name" value="FMN-linked oxidoreductases"/>
    <property type="match status" value="1"/>
</dbReference>
<evidence type="ECO:0000256" key="1">
    <source>
        <dbReference type="ARBA" id="ARBA00001917"/>
    </source>
</evidence>
<evidence type="ECO:0000313" key="19">
    <source>
        <dbReference type="Proteomes" id="UP000321118"/>
    </source>
</evidence>
<reference evidence="18 19" key="1">
    <citation type="submission" date="2019-07" db="EMBL/GenBank/DDBJ databases">
        <title>Whole genome shotgun sequence of Cellulomonas xylanilytica NBRC 101102.</title>
        <authorList>
            <person name="Hosoyama A."/>
            <person name="Uohara A."/>
            <person name="Ohji S."/>
            <person name="Ichikawa N."/>
        </authorList>
    </citation>
    <scope>NUCLEOTIDE SEQUENCE [LARGE SCALE GENOMIC DNA]</scope>
    <source>
        <strain evidence="18 19">NBRC 101102</strain>
    </source>
</reference>
<dbReference type="Proteomes" id="UP000321118">
    <property type="component" value="Unassembled WGS sequence"/>
</dbReference>
<comment type="pathway">
    <text evidence="16">Amino-acid biosynthesis.</text>
</comment>
<dbReference type="InterPro" id="IPR029055">
    <property type="entry name" value="Ntn_hydrolases_N"/>
</dbReference>
<dbReference type="GO" id="GO:0006537">
    <property type="term" value="P:glutamate biosynthetic process"/>
    <property type="evidence" value="ECO:0007669"/>
    <property type="project" value="UniProtKB-KW"/>
</dbReference>
<dbReference type="PANTHER" id="PTHR11938">
    <property type="entry name" value="FAD NADPH DEHYDROGENASE/OXIDOREDUCTASE"/>
    <property type="match status" value="1"/>
</dbReference>
<dbReference type="FunFam" id="3.20.20.70:FF:000053">
    <property type="entry name" value="Glutamate synthase large subunit"/>
    <property type="match status" value="1"/>
</dbReference>